<evidence type="ECO:0000256" key="5">
    <source>
        <dbReference type="ARBA" id="ARBA00023157"/>
    </source>
</evidence>
<dbReference type="InterPro" id="IPR049883">
    <property type="entry name" value="NOTCH1_EGF-like"/>
</dbReference>
<protein>
    <recommendedName>
        <fullName evidence="8">EGF-like domain-containing protein</fullName>
    </recommendedName>
</protein>
<comment type="subcellular location">
    <subcellularLocation>
        <location evidence="1">Membrane</location>
        <topology evidence="1">Single-pass membrane protein</topology>
    </subcellularLocation>
</comment>
<dbReference type="PROSITE" id="PS00010">
    <property type="entry name" value="ASX_HYDROXYL"/>
    <property type="match status" value="1"/>
</dbReference>
<dbReference type="InterPro" id="IPR000742">
    <property type="entry name" value="EGF"/>
</dbReference>
<dbReference type="InterPro" id="IPR001881">
    <property type="entry name" value="EGF-like_Ca-bd_dom"/>
</dbReference>
<dbReference type="InterPro" id="IPR000152">
    <property type="entry name" value="EGF-type_Asp/Asn_hydroxyl_site"/>
</dbReference>
<reference evidence="9" key="1">
    <citation type="submission" date="2022-03" db="EMBL/GenBank/DDBJ databases">
        <title>A functionally conserved STORR gene fusion in Papaver species that diverged 16.8 million years ago.</title>
        <authorList>
            <person name="Catania T."/>
        </authorList>
    </citation>
    <scope>NUCLEOTIDE SEQUENCE</scope>
    <source>
        <strain evidence="9">S-191538</strain>
    </source>
</reference>
<comment type="caution">
    <text evidence="6">Lacks conserved residue(s) required for the propagation of feature annotation.</text>
</comment>
<evidence type="ECO:0000256" key="2">
    <source>
        <dbReference type="ARBA" id="ARBA00022536"/>
    </source>
</evidence>
<dbReference type="GO" id="GO:0030247">
    <property type="term" value="F:polysaccharide binding"/>
    <property type="evidence" value="ECO:0007669"/>
    <property type="project" value="InterPro"/>
</dbReference>
<feature type="non-terminal residue" evidence="9">
    <location>
        <position position="350"/>
    </location>
</feature>
<evidence type="ECO:0000256" key="7">
    <source>
        <dbReference type="SAM" id="SignalP"/>
    </source>
</evidence>
<keyword evidence="3 7" id="KW-0732">Signal</keyword>
<dbReference type="SUPFAM" id="SSF57196">
    <property type="entry name" value="EGF/Laminin"/>
    <property type="match status" value="1"/>
</dbReference>
<dbReference type="PROSITE" id="PS50026">
    <property type="entry name" value="EGF_3"/>
    <property type="match status" value="1"/>
</dbReference>
<evidence type="ECO:0000313" key="9">
    <source>
        <dbReference type="EMBL" id="MCL7049849.1"/>
    </source>
</evidence>
<feature type="domain" description="EGF-like" evidence="8">
    <location>
        <begin position="293"/>
        <end position="332"/>
    </location>
</feature>
<dbReference type="AlphaFoldDB" id="A0AA41VZ13"/>
<name>A0AA41VZ13_PAPNU</name>
<dbReference type="PANTHER" id="PTHR33491">
    <property type="entry name" value="OSJNBA0016N04.9 PROTEIN"/>
    <property type="match status" value="1"/>
</dbReference>
<evidence type="ECO:0000256" key="3">
    <source>
        <dbReference type="ARBA" id="ARBA00022729"/>
    </source>
</evidence>
<evidence type="ECO:0000256" key="6">
    <source>
        <dbReference type="PROSITE-ProRule" id="PRU00076"/>
    </source>
</evidence>
<keyword evidence="5" id="KW-1015">Disulfide bond</keyword>
<feature type="chain" id="PRO_5041438847" description="EGF-like domain-containing protein" evidence="7">
    <location>
        <begin position="24"/>
        <end position="350"/>
    </location>
</feature>
<dbReference type="Pfam" id="PF13947">
    <property type="entry name" value="GUB_WAK_bind"/>
    <property type="match status" value="1"/>
</dbReference>
<dbReference type="GO" id="GO:0016020">
    <property type="term" value="C:membrane"/>
    <property type="evidence" value="ECO:0007669"/>
    <property type="project" value="UniProtKB-SubCell"/>
</dbReference>
<dbReference type="SMART" id="SM00179">
    <property type="entry name" value="EGF_CA"/>
    <property type="match status" value="1"/>
</dbReference>
<dbReference type="CDD" id="cd00054">
    <property type="entry name" value="EGF_CA"/>
    <property type="match status" value="1"/>
</dbReference>
<evidence type="ECO:0000256" key="4">
    <source>
        <dbReference type="ARBA" id="ARBA00022737"/>
    </source>
</evidence>
<dbReference type="Pfam" id="PF07645">
    <property type="entry name" value="EGF_CA"/>
    <property type="match status" value="1"/>
</dbReference>
<feature type="signal peptide" evidence="7">
    <location>
        <begin position="1"/>
        <end position="23"/>
    </location>
</feature>
<dbReference type="PROSITE" id="PS01187">
    <property type="entry name" value="EGF_CA"/>
    <property type="match status" value="1"/>
</dbReference>
<dbReference type="FunFam" id="2.10.25.10:FF:000038">
    <property type="entry name" value="Fibrillin 2"/>
    <property type="match status" value="1"/>
</dbReference>
<dbReference type="EMBL" id="JAJJMA010320879">
    <property type="protein sequence ID" value="MCL7049849.1"/>
    <property type="molecule type" value="Genomic_DNA"/>
</dbReference>
<dbReference type="Gene3D" id="2.10.25.10">
    <property type="entry name" value="Laminin"/>
    <property type="match status" value="2"/>
</dbReference>
<sequence>MALHLLLKIECFLVLLCLQSVSTTEIPIAKPGCEDKCGNVSIPYPFGIGDGCFIGRGFEIKCNNTLPDNIRPVQGSISISDISILSGEITAALKIITKCSDHTPTYWARFGNNFTYSSTKNKFIAIGCDTMAYIRGNGYQNSSVGTGCMSYCNKIEDTTDGICNGVGCCEASIPAGLVRYETKLESIYTPRSNLTFNPCSYAFLAEISSFNFSSSYLKNFNNYGTSRVPVVVDWTIGTETCEEAQRNLASYACGPNTDCIPAGRDVEGYRCGCKKGYQGNPYLNMSTGGHCQDIDECSDKNLNNCGMGSSCINKEGRFNCSCNKGYNSELRNNFWECTPIRSRNIFNDII</sequence>
<keyword evidence="10" id="KW-1185">Reference proteome</keyword>
<dbReference type="GO" id="GO:0005509">
    <property type="term" value="F:calcium ion binding"/>
    <property type="evidence" value="ECO:0007669"/>
    <property type="project" value="InterPro"/>
</dbReference>
<dbReference type="Proteomes" id="UP001177140">
    <property type="component" value="Unassembled WGS sequence"/>
</dbReference>
<comment type="caution">
    <text evidence="9">The sequence shown here is derived from an EMBL/GenBank/DDBJ whole genome shotgun (WGS) entry which is preliminary data.</text>
</comment>
<dbReference type="InterPro" id="IPR025287">
    <property type="entry name" value="WAK_GUB"/>
</dbReference>
<organism evidence="9 10">
    <name type="scientific">Papaver nudicaule</name>
    <name type="common">Iceland poppy</name>
    <dbReference type="NCBI Taxonomy" id="74823"/>
    <lineage>
        <taxon>Eukaryota</taxon>
        <taxon>Viridiplantae</taxon>
        <taxon>Streptophyta</taxon>
        <taxon>Embryophyta</taxon>
        <taxon>Tracheophyta</taxon>
        <taxon>Spermatophyta</taxon>
        <taxon>Magnoliopsida</taxon>
        <taxon>Ranunculales</taxon>
        <taxon>Papaveraceae</taxon>
        <taxon>Papaveroideae</taxon>
        <taxon>Papaver</taxon>
    </lineage>
</organism>
<evidence type="ECO:0000256" key="1">
    <source>
        <dbReference type="ARBA" id="ARBA00004167"/>
    </source>
</evidence>
<keyword evidence="4" id="KW-0677">Repeat</keyword>
<keyword evidence="2 6" id="KW-0245">EGF-like domain</keyword>
<proteinExistence type="predicted"/>
<dbReference type="InterPro" id="IPR018097">
    <property type="entry name" value="EGF_Ca-bd_CS"/>
</dbReference>
<gene>
    <name evidence="9" type="ORF">MKW94_015825</name>
</gene>
<dbReference type="SMART" id="SM00181">
    <property type="entry name" value="EGF"/>
    <property type="match status" value="2"/>
</dbReference>
<accession>A0AA41VZ13</accession>
<evidence type="ECO:0000313" key="10">
    <source>
        <dbReference type="Proteomes" id="UP001177140"/>
    </source>
</evidence>
<evidence type="ECO:0000259" key="8">
    <source>
        <dbReference type="PROSITE" id="PS50026"/>
    </source>
</evidence>